<dbReference type="Pfam" id="PF02743">
    <property type="entry name" value="dCache_1"/>
    <property type="match status" value="1"/>
</dbReference>
<accession>A0A348AK51</accession>
<evidence type="ECO:0000256" key="1">
    <source>
        <dbReference type="ARBA" id="ARBA00004651"/>
    </source>
</evidence>
<dbReference type="PROSITE" id="PS50111">
    <property type="entry name" value="CHEMOTAXIS_TRANSDUC_2"/>
    <property type="match status" value="1"/>
</dbReference>
<keyword evidence="6 10" id="KW-0472">Membrane</keyword>
<dbReference type="CDD" id="cd11386">
    <property type="entry name" value="MCP_signal"/>
    <property type="match status" value="1"/>
</dbReference>
<name>A0A348AK51_9FIRM</name>
<gene>
    <name evidence="13" type="primary">mcpA_6</name>
    <name evidence="13" type="ORF">MAMMFC1_02133</name>
</gene>
<dbReference type="Pfam" id="PF00015">
    <property type="entry name" value="MCPsignal"/>
    <property type="match status" value="1"/>
</dbReference>
<dbReference type="CDD" id="cd12914">
    <property type="entry name" value="PDC1_DGC_like"/>
    <property type="match status" value="1"/>
</dbReference>
<dbReference type="OrthoDB" id="136416at2"/>
<feature type="transmembrane region" description="Helical" evidence="10">
    <location>
        <begin position="272"/>
        <end position="299"/>
    </location>
</feature>
<dbReference type="PANTHER" id="PTHR32089">
    <property type="entry name" value="METHYL-ACCEPTING CHEMOTAXIS PROTEIN MCPB"/>
    <property type="match status" value="1"/>
</dbReference>
<keyword evidence="4 10" id="KW-0812">Transmembrane</keyword>
<organism evidence="13 14">
    <name type="scientific">Methylomusa anaerophila</name>
    <dbReference type="NCBI Taxonomy" id="1930071"/>
    <lineage>
        <taxon>Bacteria</taxon>
        <taxon>Bacillati</taxon>
        <taxon>Bacillota</taxon>
        <taxon>Negativicutes</taxon>
        <taxon>Selenomonadales</taxon>
        <taxon>Sporomusaceae</taxon>
        <taxon>Methylomusa</taxon>
    </lineage>
</organism>
<evidence type="ECO:0000256" key="10">
    <source>
        <dbReference type="SAM" id="Phobius"/>
    </source>
</evidence>
<dbReference type="CDD" id="cd06225">
    <property type="entry name" value="HAMP"/>
    <property type="match status" value="1"/>
</dbReference>
<feature type="domain" description="HAMP" evidence="12">
    <location>
        <begin position="300"/>
        <end position="353"/>
    </location>
</feature>
<keyword evidence="2" id="KW-1003">Cell membrane</keyword>
<dbReference type="RefSeq" id="WP_158618728.1">
    <property type="nucleotide sequence ID" value="NZ_AP018449.1"/>
</dbReference>
<comment type="similarity">
    <text evidence="8">Belongs to the methyl-accepting chemotaxis (MCP) protein family.</text>
</comment>
<dbReference type="GO" id="GO:0007165">
    <property type="term" value="P:signal transduction"/>
    <property type="evidence" value="ECO:0007669"/>
    <property type="project" value="UniProtKB-KW"/>
</dbReference>
<evidence type="ECO:0000256" key="2">
    <source>
        <dbReference type="ARBA" id="ARBA00022475"/>
    </source>
</evidence>
<dbReference type="EMBL" id="AP018449">
    <property type="protein sequence ID" value="BBB91449.1"/>
    <property type="molecule type" value="Genomic_DNA"/>
</dbReference>
<feature type="domain" description="Methyl-accepting transducer" evidence="11">
    <location>
        <begin position="372"/>
        <end position="608"/>
    </location>
</feature>
<keyword evidence="14" id="KW-1185">Reference proteome</keyword>
<dbReference type="AlphaFoldDB" id="A0A348AK51"/>
<keyword evidence="3" id="KW-0145">Chemotaxis</keyword>
<protein>
    <submittedName>
        <fullName evidence="13">Methyl-accepting chemotaxis protein McpA</fullName>
    </submittedName>
</protein>
<dbReference type="InterPro" id="IPR029151">
    <property type="entry name" value="Sensor-like_sf"/>
</dbReference>
<dbReference type="Pfam" id="PF00672">
    <property type="entry name" value="HAMP"/>
    <property type="match status" value="1"/>
</dbReference>
<proteinExistence type="inferred from homology"/>
<keyword evidence="7 9" id="KW-0807">Transducer</keyword>
<evidence type="ECO:0000256" key="9">
    <source>
        <dbReference type="PROSITE-ProRule" id="PRU00284"/>
    </source>
</evidence>
<dbReference type="SMART" id="SM00283">
    <property type="entry name" value="MA"/>
    <property type="match status" value="1"/>
</dbReference>
<dbReference type="InterPro" id="IPR003660">
    <property type="entry name" value="HAMP_dom"/>
</dbReference>
<dbReference type="GO" id="GO:0005886">
    <property type="term" value="C:plasma membrane"/>
    <property type="evidence" value="ECO:0007669"/>
    <property type="project" value="UniProtKB-SubCell"/>
</dbReference>
<dbReference type="Gene3D" id="3.30.450.20">
    <property type="entry name" value="PAS domain"/>
    <property type="match status" value="1"/>
</dbReference>
<evidence type="ECO:0000256" key="5">
    <source>
        <dbReference type="ARBA" id="ARBA00022989"/>
    </source>
</evidence>
<evidence type="ECO:0000256" key="7">
    <source>
        <dbReference type="ARBA" id="ARBA00023224"/>
    </source>
</evidence>
<evidence type="ECO:0000256" key="8">
    <source>
        <dbReference type="ARBA" id="ARBA00029447"/>
    </source>
</evidence>
<dbReference type="Gene3D" id="6.10.340.10">
    <property type="match status" value="1"/>
</dbReference>
<dbReference type="PROSITE" id="PS50885">
    <property type="entry name" value="HAMP"/>
    <property type="match status" value="1"/>
</dbReference>
<dbReference type="KEGG" id="mana:MAMMFC1_02133"/>
<evidence type="ECO:0000259" key="12">
    <source>
        <dbReference type="PROSITE" id="PS50885"/>
    </source>
</evidence>
<dbReference type="Proteomes" id="UP000276437">
    <property type="component" value="Chromosome"/>
</dbReference>
<sequence>MKSIQMKLTVTIIVIFLVALSTLGGLNYFRAREIVTENITSDIQKMAAISAGDVSDWLEIRKSEVSVMSLAPVVRSGNLEAIAPFLKDVVAENKVYDSIGFIKPDGTYMNSSGATGSLADREYFQRAIKGEKIISNPTTSKTTGKTMVPLAVPVKNDGAIIGVLYGTINMDSLTQKILDIKVGQTGYAMVTQGDGLRIIHPDKETVMKSNPIKDANADPAQRQLTELMVKGEKGLLALKSSDGVVKYYSYAPVPGTAWSLAICVPADEVTGIVASLTVISLVTIIVVLLVAAVLIAWFARRIARPIQTMEAAASQIAGGNIRQVKLDVNSNDEIGRLGRSFEQMAGNLRDIIKQIHTDAEQVAAASEELTASSEQSAQAANQIATSITGVANGANEQLVVANEATAVVDQMSASIQHVAANTNQVAVQSSQAAEKAKEGGHAVEKAVSQMVQIEDTVNTSAKVVAKLGERSKEIGQIVDTIAGIAGQTNLLALNAAIEAARAGEQGRGFAVVAEEVRKLAEQSQEAAKKIAELIGEIQGDTAKAVAAMDDGTREVKTGAEVVNAAGVAFREIVELVSQVSAQVREISAAIQQMASGSQQIVDSVKKIDAFSRSSAGEAQSVSAATEEQLASMEEIAGSSEALAKLAQELQATVAKFRV</sequence>
<dbReference type="FunFam" id="1.10.287.950:FF:000001">
    <property type="entry name" value="Methyl-accepting chemotaxis sensory transducer"/>
    <property type="match status" value="1"/>
</dbReference>
<evidence type="ECO:0000256" key="6">
    <source>
        <dbReference type="ARBA" id="ARBA00023136"/>
    </source>
</evidence>
<dbReference type="CDD" id="cd12912">
    <property type="entry name" value="PDC2_MCP_like"/>
    <property type="match status" value="1"/>
</dbReference>
<reference evidence="13 14" key="1">
    <citation type="journal article" date="2018" name="Int. J. Syst. Evol. Microbiol.">
        <title>Methylomusa anaerophila gen. nov., sp. nov., an anaerobic methanol-utilizing bacterium isolated from a microbial fuel cell.</title>
        <authorList>
            <person name="Amano N."/>
            <person name="Yamamuro A."/>
            <person name="Miyahara M."/>
            <person name="Kouzuma A."/>
            <person name="Abe T."/>
            <person name="Watanabe K."/>
        </authorList>
    </citation>
    <scope>NUCLEOTIDE SEQUENCE [LARGE SCALE GENOMIC DNA]</scope>
    <source>
        <strain evidence="13 14">MMFC1</strain>
    </source>
</reference>
<keyword evidence="5 10" id="KW-1133">Transmembrane helix</keyword>
<comment type="subcellular location">
    <subcellularLocation>
        <location evidence="1">Cell membrane</location>
        <topology evidence="1">Multi-pass membrane protein</topology>
    </subcellularLocation>
</comment>
<dbReference type="SUPFAM" id="SSF103190">
    <property type="entry name" value="Sensory domain-like"/>
    <property type="match status" value="1"/>
</dbReference>
<dbReference type="SMART" id="SM00304">
    <property type="entry name" value="HAMP"/>
    <property type="match status" value="1"/>
</dbReference>
<evidence type="ECO:0000313" key="14">
    <source>
        <dbReference type="Proteomes" id="UP000276437"/>
    </source>
</evidence>
<dbReference type="SUPFAM" id="SSF58104">
    <property type="entry name" value="Methyl-accepting chemotaxis protein (MCP) signaling domain"/>
    <property type="match status" value="1"/>
</dbReference>
<evidence type="ECO:0000259" key="11">
    <source>
        <dbReference type="PROSITE" id="PS50111"/>
    </source>
</evidence>
<dbReference type="InterPro" id="IPR033479">
    <property type="entry name" value="dCache_1"/>
</dbReference>
<dbReference type="Gene3D" id="1.10.287.950">
    <property type="entry name" value="Methyl-accepting chemotaxis protein"/>
    <property type="match status" value="1"/>
</dbReference>
<evidence type="ECO:0000313" key="13">
    <source>
        <dbReference type="EMBL" id="BBB91449.1"/>
    </source>
</evidence>
<evidence type="ECO:0000256" key="3">
    <source>
        <dbReference type="ARBA" id="ARBA00022500"/>
    </source>
</evidence>
<dbReference type="PANTHER" id="PTHR32089:SF112">
    <property type="entry name" value="LYSOZYME-LIKE PROTEIN-RELATED"/>
    <property type="match status" value="1"/>
</dbReference>
<evidence type="ECO:0000256" key="4">
    <source>
        <dbReference type="ARBA" id="ARBA00022692"/>
    </source>
</evidence>
<dbReference type="GO" id="GO:0006935">
    <property type="term" value="P:chemotaxis"/>
    <property type="evidence" value="ECO:0007669"/>
    <property type="project" value="UniProtKB-KW"/>
</dbReference>
<dbReference type="InterPro" id="IPR004089">
    <property type="entry name" value="MCPsignal_dom"/>
</dbReference>